<evidence type="ECO:0000256" key="7">
    <source>
        <dbReference type="ARBA" id="ARBA00023170"/>
    </source>
</evidence>
<evidence type="ECO:0000313" key="14">
    <source>
        <dbReference type="Proteomes" id="UP000288216"/>
    </source>
</evidence>
<dbReference type="GO" id="GO:0046330">
    <property type="term" value="P:positive regulation of JNK cascade"/>
    <property type="evidence" value="ECO:0007669"/>
    <property type="project" value="InterPro"/>
</dbReference>
<dbReference type="STRING" id="75743.A0A401NMY9"/>
<dbReference type="PANTHER" id="PTHR12120">
    <property type="entry name" value="TNFR-CYS DOMAIN-CONTAINING PROTEIN"/>
    <property type="match status" value="1"/>
</dbReference>
<feature type="chain" id="PRO_5019384563" description="TNFR-Cys domain-containing protein" evidence="11">
    <location>
        <begin position="20"/>
        <end position="386"/>
    </location>
</feature>
<evidence type="ECO:0000256" key="9">
    <source>
        <dbReference type="SAM" id="MobiDB-lite"/>
    </source>
</evidence>
<dbReference type="SMART" id="SM00208">
    <property type="entry name" value="TNFR"/>
    <property type="match status" value="2"/>
</dbReference>
<sequence length="386" mass="41108">MEPRLKLLVFFSLPLGVFPSMRDCGASEFRDVDGNCKLCKECGLGMEMSKDCGFGAGAGAQCVICRPKWYKDSWSQQKCKLCLSCVLVNRIQEKNCTVSSNAVCGKCLPGFYRKTRLGGFPDTECIPCTDPAPGEPQCISRASVARDLNSEAAPYDTALVAVLCSALTTILLAALLLCFIYCRKLIADKQNNGHPRPHATGRYRVESLCSEVQVDDASTEGLIMHCQKISAGKNAAQRAGPADVVPPEEAPWTLGSCFVAYLSPPGSQDQGRSTVTCPALSGPPSPEYRQGGSSGQQLLDHTSGGIDGSAGCPPVGTSTCELTQGEHVAPSGIGQSSATQTENLGNMKIYVNQKTGAPLEMVNDVKGLVTSSAILAHVPWQWFLNF</sequence>
<keyword evidence="3" id="KW-0677">Repeat</keyword>
<comment type="caution">
    <text evidence="13">The sequence shown here is derived from an EMBL/GenBank/DDBJ whole genome shotgun (WGS) entry which is preliminary data.</text>
</comment>
<evidence type="ECO:0000259" key="12">
    <source>
        <dbReference type="PROSITE" id="PS00652"/>
    </source>
</evidence>
<feature type="signal peptide" evidence="11">
    <location>
        <begin position="1"/>
        <end position="19"/>
    </location>
</feature>
<evidence type="ECO:0000256" key="4">
    <source>
        <dbReference type="ARBA" id="ARBA00022989"/>
    </source>
</evidence>
<dbReference type="OMA" id="ECIPCTD"/>
<feature type="transmembrane region" description="Helical" evidence="10">
    <location>
        <begin position="158"/>
        <end position="182"/>
    </location>
</feature>
<evidence type="ECO:0000256" key="3">
    <source>
        <dbReference type="ARBA" id="ARBA00022737"/>
    </source>
</evidence>
<dbReference type="PANTHER" id="PTHR12120:SF1">
    <property type="entry name" value="TUMOR NECROSIS FACTOR RECEPTOR SUPERFAMILY MEMBER 19"/>
    <property type="match status" value="1"/>
</dbReference>
<keyword evidence="11" id="KW-0732">Signal</keyword>
<dbReference type="InterPro" id="IPR001368">
    <property type="entry name" value="TNFR/NGFR_Cys_rich_reg"/>
</dbReference>
<evidence type="ECO:0000256" key="6">
    <source>
        <dbReference type="ARBA" id="ARBA00023157"/>
    </source>
</evidence>
<accession>A0A401NMY9</accession>
<evidence type="ECO:0000256" key="8">
    <source>
        <dbReference type="ARBA" id="ARBA00023180"/>
    </source>
</evidence>
<feature type="domain" description="TNFR-Cys" evidence="12">
    <location>
        <begin position="65"/>
        <end position="104"/>
    </location>
</feature>
<keyword evidence="7" id="KW-0675">Receptor</keyword>
<evidence type="ECO:0000256" key="2">
    <source>
        <dbReference type="ARBA" id="ARBA00022692"/>
    </source>
</evidence>
<reference evidence="13 14" key="1">
    <citation type="journal article" date="2018" name="Nat. Ecol. Evol.">
        <title>Shark genomes provide insights into elasmobranch evolution and the origin of vertebrates.</title>
        <authorList>
            <person name="Hara Y"/>
            <person name="Yamaguchi K"/>
            <person name="Onimaru K"/>
            <person name="Kadota M"/>
            <person name="Koyanagi M"/>
            <person name="Keeley SD"/>
            <person name="Tatsumi K"/>
            <person name="Tanaka K"/>
            <person name="Motone F"/>
            <person name="Kageyama Y"/>
            <person name="Nozu R"/>
            <person name="Adachi N"/>
            <person name="Nishimura O"/>
            <person name="Nakagawa R"/>
            <person name="Tanegashima C"/>
            <person name="Kiyatake I"/>
            <person name="Matsumoto R"/>
            <person name="Murakumo K"/>
            <person name="Nishida K"/>
            <person name="Terakita A"/>
            <person name="Kuratani S"/>
            <person name="Sato K"/>
            <person name="Hyodo S Kuraku.S."/>
        </authorList>
    </citation>
    <scope>NUCLEOTIDE SEQUENCE [LARGE SCALE GENOMIC DNA]</scope>
</reference>
<comment type="subcellular location">
    <subcellularLocation>
        <location evidence="1">Membrane</location>
        <topology evidence="1">Single-pass membrane protein</topology>
    </subcellularLocation>
</comment>
<keyword evidence="4 10" id="KW-1133">Transmembrane helix</keyword>
<proteinExistence type="predicted"/>
<dbReference type="AlphaFoldDB" id="A0A401NMY9"/>
<dbReference type="GO" id="GO:0043123">
    <property type="term" value="P:positive regulation of canonical NF-kappaB signal transduction"/>
    <property type="evidence" value="ECO:0007669"/>
    <property type="project" value="InterPro"/>
</dbReference>
<keyword evidence="2 10" id="KW-0812">Transmembrane</keyword>
<dbReference type="PROSITE" id="PS00652">
    <property type="entry name" value="TNFR_NGFR_1"/>
    <property type="match status" value="1"/>
</dbReference>
<name>A0A401NMY9_SCYTO</name>
<organism evidence="13 14">
    <name type="scientific">Scyliorhinus torazame</name>
    <name type="common">Cloudy catshark</name>
    <name type="synonym">Catulus torazame</name>
    <dbReference type="NCBI Taxonomy" id="75743"/>
    <lineage>
        <taxon>Eukaryota</taxon>
        <taxon>Metazoa</taxon>
        <taxon>Chordata</taxon>
        <taxon>Craniata</taxon>
        <taxon>Vertebrata</taxon>
        <taxon>Chondrichthyes</taxon>
        <taxon>Elasmobranchii</taxon>
        <taxon>Galeomorphii</taxon>
        <taxon>Galeoidea</taxon>
        <taxon>Carcharhiniformes</taxon>
        <taxon>Scyliorhinidae</taxon>
        <taxon>Scyliorhinus</taxon>
    </lineage>
</organism>
<dbReference type="GO" id="GO:0038023">
    <property type="term" value="F:signaling receptor activity"/>
    <property type="evidence" value="ECO:0007669"/>
    <property type="project" value="InterPro"/>
</dbReference>
<dbReference type="Pfam" id="PF00020">
    <property type="entry name" value="TNFR_c6"/>
    <property type="match status" value="1"/>
</dbReference>
<dbReference type="GO" id="GO:0005886">
    <property type="term" value="C:plasma membrane"/>
    <property type="evidence" value="ECO:0007669"/>
    <property type="project" value="TreeGrafter"/>
</dbReference>
<keyword evidence="14" id="KW-1185">Reference proteome</keyword>
<evidence type="ECO:0000256" key="11">
    <source>
        <dbReference type="SAM" id="SignalP"/>
    </source>
</evidence>
<evidence type="ECO:0000256" key="10">
    <source>
        <dbReference type="SAM" id="Phobius"/>
    </source>
</evidence>
<protein>
    <recommendedName>
        <fullName evidence="12">TNFR-Cys domain-containing protein</fullName>
    </recommendedName>
</protein>
<evidence type="ECO:0000256" key="5">
    <source>
        <dbReference type="ARBA" id="ARBA00023136"/>
    </source>
</evidence>
<dbReference type="Proteomes" id="UP000288216">
    <property type="component" value="Unassembled WGS sequence"/>
</dbReference>
<feature type="region of interest" description="Disordered" evidence="9">
    <location>
        <begin position="266"/>
        <end position="296"/>
    </location>
</feature>
<dbReference type="InterPro" id="IPR047526">
    <property type="entry name" value="TNR19/27/EDAR"/>
</dbReference>
<gene>
    <name evidence="13" type="ORF">scyTo_0004216</name>
</gene>
<evidence type="ECO:0000313" key="13">
    <source>
        <dbReference type="EMBL" id="GCB62230.1"/>
    </source>
</evidence>
<keyword evidence="6" id="KW-1015">Disulfide bond</keyword>
<dbReference type="OrthoDB" id="10017617at2759"/>
<keyword evidence="5 10" id="KW-0472">Membrane</keyword>
<dbReference type="EMBL" id="BFAA01001235">
    <property type="protein sequence ID" value="GCB62230.1"/>
    <property type="molecule type" value="Genomic_DNA"/>
</dbReference>
<feature type="compositionally biased region" description="Polar residues" evidence="9">
    <location>
        <begin position="266"/>
        <end position="276"/>
    </location>
</feature>
<evidence type="ECO:0000256" key="1">
    <source>
        <dbReference type="ARBA" id="ARBA00004167"/>
    </source>
</evidence>
<dbReference type="Gene3D" id="2.10.50.10">
    <property type="entry name" value="Tumor Necrosis Factor Receptor, subunit A, domain 2"/>
    <property type="match status" value="1"/>
</dbReference>
<keyword evidence="8" id="KW-0325">Glycoprotein</keyword>